<dbReference type="PANTHER" id="PTHR43464:SF19">
    <property type="entry name" value="UBIQUINONE BIOSYNTHESIS O-METHYLTRANSFERASE, MITOCHONDRIAL"/>
    <property type="match status" value="1"/>
</dbReference>
<dbReference type="SUPFAM" id="SSF53335">
    <property type="entry name" value="S-adenosyl-L-methionine-dependent methyltransferases"/>
    <property type="match status" value="1"/>
</dbReference>
<organism evidence="5 6">
    <name type="scientific">Bilophila wadsworthia (strain 3_1_6)</name>
    <dbReference type="NCBI Taxonomy" id="563192"/>
    <lineage>
        <taxon>Bacteria</taxon>
        <taxon>Pseudomonadati</taxon>
        <taxon>Thermodesulfobacteriota</taxon>
        <taxon>Desulfovibrionia</taxon>
        <taxon>Desulfovibrionales</taxon>
        <taxon>Desulfovibrionaceae</taxon>
        <taxon>Bilophila</taxon>
    </lineage>
</organism>
<dbReference type="InterPro" id="IPR029063">
    <property type="entry name" value="SAM-dependent_MTases_sf"/>
</dbReference>
<evidence type="ECO:0000256" key="3">
    <source>
        <dbReference type="ARBA" id="ARBA00022691"/>
    </source>
</evidence>
<evidence type="ECO:0000256" key="2">
    <source>
        <dbReference type="ARBA" id="ARBA00022679"/>
    </source>
</evidence>
<reference evidence="5 6" key="1">
    <citation type="submission" date="2010-10" db="EMBL/GenBank/DDBJ databases">
        <authorList>
            <consortium name="The Broad Institute Genome Sequencing Platform"/>
            <person name="Ward D."/>
            <person name="Earl A."/>
            <person name="Feldgarden M."/>
            <person name="Young S.K."/>
            <person name="Gargeya S."/>
            <person name="Zeng Q."/>
            <person name="Alvarado L."/>
            <person name="Berlin A."/>
            <person name="Bochicchio J."/>
            <person name="Chapman S.B."/>
            <person name="Chen Z."/>
            <person name="Freedman E."/>
            <person name="Gellesch M."/>
            <person name="Goldberg J."/>
            <person name="Griggs A."/>
            <person name="Gujja S."/>
            <person name="Heilman E."/>
            <person name="Heiman D."/>
            <person name="Howarth C."/>
            <person name="Mehta T."/>
            <person name="Neiman D."/>
            <person name="Pearson M."/>
            <person name="Roberts A."/>
            <person name="Saif S."/>
            <person name="Shea T."/>
            <person name="Shenoy N."/>
            <person name="Sisk P."/>
            <person name="Stolte C."/>
            <person name="Sykes S."/>
            <person name="White J."/>
            <person name="Yandava C."/>
            <person name="Allen-Vercoe E."/>
            <person name="Sibley C."/>
            <person name="Ambrose C.E."/>
            <person name="Strauss J."/>
            <person name="Daigneault M."/>
            <person name="Haas B."/>
            <person name="Nusbaum C."/>
            <person name="Birren B."/>
        </authorList>
    </citation>
    <scope>NUCLEOTIDE SEQUENCE [LARGE SCALE GENOMIC DNA]</scope>
    <source>
        <strain evidence="5 6">3_1_6</strain>
    </source>
</reference>
<dbReference type="GO" id="GO:0032259">
    <property type="term" value="P:methylation"/>
    <property type="evidence" value="ECO:0007669"/>
    <property type="project" value="UniProtKB-KW"/>
</dbReference>
<reference evidence="5 6" key="2">
    <citation type="submission" date="2013-04" db="EMBL/GenBank/DDBJ databases">
        <title>The Genome Sequence of Bilophila wadsworthia 3_1_6.</title>
        <authorList>
            <consortium name="The Broad Institute Genomics Platform"/>
            <person name="Earl A."/>
            <person name="Ward D."/>
            <person name="Feldgarden M."/>
            <person name="Gevers D."/>
            <person name="Sibley C."/>
            <person name="Strauss J."/>
            <person name="Allen-Vercoe E."/>
            <person name="Walker B."/>
            <person name="Young S."/>
            <person name="Zeng Q."/>
            <person name="Gargeya S."/>
            <person name="Fitzgerald M."/>
            <person name="Haas B."/>
            <person name="Abouelleil A."/>
            <person name="Allen A.W."/>
            <person name="Alvarado L."/>
            <person name="Arachchi H.M."/>
            <person name="Berlin A.M."/>
            <person name="Chapman S.B."/>
            <person name="Gainer-Dewar J."/>
            <person name="Goldberg J."/>
            <person name="Griggs A."/>
            <person name="Gujja S."/>
            <person name="Hansen M."/>
            <person name="Howarth C."/>
            <person name="Imamovic A."/>
            <person name="Ireland A."/>
            <person name="Larimer J."/>
            <person name="McCowan C."/>
            <person name="Murphy C."/>
            <person name="Pearson M."/>
            <person name="Poon T.W."/>
            <person name="Priest M."/>
            <person name="Roberts A."/>
            <person name="Saif S."/>
            <person name="Shea T."/>
            <person name="Sisk P."/>
            <person name="Sykes S."/>
            <person name="Wortman J."/>
            <person name="Nusbaum C."/>
            <person name="Birren B."/>
        </authorList>
    </citation>
    <scope>NUCLEOTIDE SEQUENCE [LARGE SCALE GENOMIC DNA]</scope>
    <source>
        <strain evidence="5 6">3_1_6</strain>
    </source>
</reference>
<evidence type="ECO:0000256" key="1">
    <source>
        <dbReference type="ARBA" id="ARBA00022603"/>
    </source>
</evidence>
<keyword evidence="1" id="KW-0489">Methyltransferase</keyword>
<keyword evidence="6" id="KW-1185">Reference proteome</keyword>
<feature type="domain" description="Methyltransferase type 11" evidence="4">
    <location>
        <begin position="45"/>
        <end position="133"/>
    </location>
</feature>
<keyword evidence="3" id="KW-0949">S-adenosyl-L-methionine</keyword>
<dbReference type="EMBL" id="ADCP02000001">
    <property type="protein sequence ID" value="EFV44749.1"/>
    <property type="molecule type" value="Genomic_DNA"/>
</dbReference>
<evidence type="ECO:0000313" key="6">
    <source>
        <dbReference type="Proteomes" id="UP000006034"/>
    </source>
</evidence>
<dbReference type="HOGENOM" id="CLU_037990_14_0_7"/>
<dbReference type="GeneID" id="78086608"/>
<dbReference type="AlphaFoldDB" id="E5Y5M4"/>
<keyword evidence="2" id="KW-0808">Transferase</keyword>
<gene>
    <name evidence="5" type="ORF">HMPREF0179_01487</name>
</gene>
<evidence type="ECO:0000313" key="5">
    <source>
        <dbReference type="EMBL" id="EFV44749.1"/>
    </source>
</evidence>
<dbReference type="Proteomes" id="UP000006034">
    <property type="component" value="Unassembled WGS sequence"/>
</dbReference>
<dbReference type="PANTHER" id="PTHR43464">
    <property type="entry name" value="METHYLTRANSFERASE"/>
    <property type="match status" value="1"/>
</dbReference>
<dbReference type="InterPro" id="IPR013216">
    <property type="entry name" value="Methyltransf_11"/>
</dbReference>
<dbReference type="Gene3D" id="3.40.50.150">
    <property type="entry name" value="Vaccinia Virus protein VP39"/>
    <property type="match status" value="1"/>
</dbReference>
<dbReference type="GO" id="GO:0008757">
    <property type="term" value="F:S-adenosylmethionine-dependent methyltransferase activity"/>
    <property type="evidence" value="ECO:0007669"/>
    <property type="project" value="InterPro"/>
</dbReference>
<dbReference type="OrthoDB" id="9782767at2"/>
<accession>E5Y5M4</accession>
<dbReference type="eggNOG" id="COG2226">
    <property type="taxonomic scope" value="Bacteria"/>
</dbReference>
<dbReference type="STRING" id="563192.HMPREF0179_01487"/>
<comment type="caution">
    <text evidence="5">The sequence shown here is derived from an EMBL/GenBank/DDBJ whole genome shotgun (WGS) entry which is preliminary data.</text>
</comment>
<dbReference type="RefSeq" id="WP_005026727.1">
    <property type="nucleotide sequence ID" value="NZ_KE150238.1"/>
</dbReference>
<protein>
    <recommendedName>
        <fullName evidence="4">Methyltransferase type 11 domain-containing protein</fullName>
    </recommendedName>
</protein>
<name>E5Y5M4_BILW3</name>
<dbReference type="CDD" id="cd02440">
    <property type="entry name" value="AdoMet_MTases"/>
    <property type="match status" value="1"/>
</dbReference>
<evidence type="ECO:0000259" key="4">
    <source>
        <dbReference type="Pfam" id="PF08241"/>
    </source>
</evidence>
<dbReference type="Pfam" id="PF08241">
    <property type="entry name" value="Methyltransf_11"/>
    <property type="match status" value="1"/>
</dbReference>
<sequence>MWNAETAQFLHDWYATPEGTYAITQENRLFQHLISQWPRRGHTLLDIGCGAGIFLEMLWHYGFDVTGLDTGTDLLDMARERLGNRAEFQLGRPEHLPFDDEEFDYAALLTVLEYVDNPEDVLREAIRVSHRGVIIGFMNSFSLYQIQRRLHRPTLEYRHRRHNLNFWSLARMVRRIRPKATLSFRSVLLGPPNTWKKEGLWGKINSLQTPLPIGAYLGLCIDTMPRVPLTPLLLRAKEKAFKVYTGLQPEASREGAPSRP</sequence>
<proteinExistence type="predicted"/>